<dbReference type="PRINTS" id="PR00783">
    <property type="entry name" value="MINTRINSICP"/>
</dbReference>
<dbReference type="InterPro" id="IPR000425">
    <property type="entry name" value="MIP"/>
</dbReference>
<evidence type="ECO:0000256" key="5">
    <source>
        <dbReference type="ARBA" id="ARBA00023136"/>
    </source>
</evidence>
<keyword evidence="4 7" id="KW-1133">Transmembrane helix</keyword>
<feature type="transmembrane region" description="Helical" evidence="7">
    <location>
        <begin position="126"/>
        <end position="144"/>
    </location>
</feature>
<protein>
    <submittedName>
        <fullName evidence="8">Glycerol uptake transporter protein</fullName>
    </submittedName>
</protein>
<comment type="similarity">
    <text evidence="6">Belongs to the MIP/aquaporin (TC 1.A.8) family.</text>
</comment>
<feature type="transmembrane region" description="Helical" evidence="7">
    <location>
        <begin position="87"/>
        <end position="106"/>
    </location>
</feature>
<keyword evidence="9" id="KW-1185">Reference proteome</keyword>
<keyword evidence="5 7" id="KW-0472">Membrane</keyword>
<evidence type="ECO:0000256" key="7">
    <source>
        <dbReference type="SAM" id="Phobius"/>
    </source>
</evidence>
<gene>
    <name evidence="8" type="ORF">GCM10011360_27700</name>
</gene>
<keyword evidence="3 6" id="KW-0812">Transmembrane</keyword>
<dbReference type="Proteomes" id="UP000612855">
    <property type="component" value="Unassembled WGS sequence"/>
</dbReference>
<evidence type="ECO:0000256" key="3">
    <source>
        <dbReference type="ARBA" id="ARBA00022692"/>
    </source>
</evidence>
<dbReference type="PANTHER" id="PTHR45724">
    <property type="entry name" value="AQUAPORIN NIP2-1"/>
    <property type="match status" value="1"/>
</dbReference>
<evidence type="ECO:0000256" key="2">
    <source>
        <dbReference type="ARBA" id="ARBA00022448"/>
    </source>
</evidence>
<organism evidence="8 9">
    <name type="scientific">Primorskyibacter flagellatus</name>
    <dbReference type="NCBI Taxonomy" id="1387277"/>
    <lineage>
        <taxon>Bacteria</taxon>
        <taxon>Pseudomonadati</taxon>
        <taxon>Pseudomonadota</taxon>
        <taxon>Alphaproteobacteria</taxon>
        <taxon>Rhodobacterales</taxon>
        <taxon>Roseobacteraceae</taxon>
        <taxon>Primorskyibacter</taxon>
    </lineage>
</organism>
<comment type="subcellular location">
    <subcellularLocation>
        <location evidence="1">Membrane</location>
        <topology evidence="1">Multi-pass membrane protein</topology>
    </subcellularLocation>
</comment>
<keyword evidence="2 6" id="KW-0813">Transport</keyword>
<evidence type="ECO:0000256" key="4">
    <source>
        <dbReference type="ARBA" id="ARBA00022989"/>
    </source>
</evidence>
<comment type="caution">
    <text evidence="8">The sequence shown here is derived from an EMBL/GenBank/DDBJ whole genome shotgun (WGS) entry which is preliminary data.</text>
</comment>
<dbReference type="InterPro" id="IPR023271">
    <property type="entry name" value="Aquaporin-like"/>
</dbReference>
<feature type="transmembrane region" description="Helical" evidence="7">
    <location>
        <begin position="151"/>
        <end position="176"/>
    </location>
</feature>
<evidence type="ECO:0000313" key="9">
    <source>
        <dbReference type="Proteomes" id="UP000612855"/>
    </source>
</evidence>
<dbReference type="EMBL" id="BMFJ01000001">
    <property type="protein sequence ID" value="GGE38368.1"/>
    <property type="molecule type" value="Genomic_DNA"/>
</dbReference>
<evidence type="ECO:0000256" key="1">
    <source>
        <dbReference type="ARBA" id="ARBA00004141"/>
    </source>
</evidence>
<sequence length="228" mass="23724">MIFDPSRRLFAEGLGTLLLVCTVVGSGIMADTLSADDAVSLLGNTIPTGAILVVLITLLGPISGAHFNPVVTLVFALRREISVTLGLAYIAVQVAGGILGSLLAHAMFDLPVVQVSQKLRSGQGQWLAEIVATFGLVATILIALRVKDEAIPVLVGLYITAAYWFTASTSFANPAVAIARGFSDTFAGIRPLDVPAFIAAEVIGAAIALAVTGWLLRPKSDGEPEQAE</sequence>
<accession>A0A917EI33</accession>
<feature type="transmembrane region" description="Helical" evidence="7">
    <location>
        <begin position="196"/>
        <end position="216"/>
    </location>
</feature>
<feature type="transmembrane region" description="Helical" evidence="7">
    <location>
        <begin position="50"/>
        <end position="75"/>
    </location>
</feature>
<dbReference type="GO" id="GO:0015267">
    <property type="term" value="F:channel activity"/>
    <property type="evidence" value="ECO:0007669"/>
    <property type="project" value="InterPro"/>
</dbReference>
<feature type="transmembrane region" description="Helical" evidence="7">
    <location>
        <begin position="9"/>
        <end position="30"/>
    </location>
</feature>
<proteinExistence type="inferred from homology"/>
<dbReference type="AlphaFoldDB" id="A0A917EI33"/>
<dbReference type="Pfam" id="PF00230">
    <property type="entry name" value="MIP"/>
    <property type="match status" value="1"/>
</dbReference>
<name>A0A917EI33_9RHOB</name>
<dbReference type="GO" id="GO:0016020">
    <property type="term" value="C:membrane"/>
    <property type="evidence" value="ECO:0007669"/>
    <property type="project" value="UniProtKB-SubCell"/>
</dbReference>
<dbReference type="InterPro" id="IPR034294">
    <property type="entry name" value="Aquaporin_transptr"/>
</dbReference>
<dbReference type="Gene3D" id="1.20.1080.10">
    <property type="entry name" value="Glycerol uptake facilitator protein"/>
    <property type="match status" value="1"/>
</dbReference>
<evidence type="ECO:0000313" key="8">
    <source>
        <dbReference type="EMBL" id="GGE38368.1"/>
    </source>
</evidence>
<dbReference type="RefSeq" id="WP_188478242.1">
    <property type="nucleotide sequence ID" value="NZ_BMFJ01000001.1"/>
</dbReference>
<dbReference type="SUPFAM" id="SSF81338">
    <property type="entry name" value="Aquaporin-like"/>
    <property type="match status" value="1"/>
</dbReference>
<dbReference type="PANTHER" id="PTHR45724:SF13">
    <property type="entry name" value="AQUAPORIN NIP1-1-RELATED"/>
    <property type="match status" value="1"/>
</dbReference>
<evidence type="ECO:0000256" key="6">
    <source>
        <dbReference type="RuleBase" id="RU000477"/>
    </source>
</evidence>
<reference evidence="9" key="1">
    <citation type="journal article" date="2019" name="Int. J. Syst. Evol. Microbiol.">
        <title>The Global Catalogue of Microorganisms (GCM) 10K type strain sequencing project: providing services to taxonomists for standard genome sequencing and annotation.</title>
        <authorList>
            <consortium name="The Broad Institute Genomics Platform"/>
            <consortium name="The Broad Institute Genome Sequencing Center for Infectious Disease"/>
            <person name="Wu L."/>
            <person name="Ma J."/>
        </authorList>
    </citation>
    <scope>NUCLEOTIDE SEQUENCE [LARGE SCALE GENOMIC DNA]</scope>
    <source>
        <strain evidence="9">CGMCC 1.12664</strain>
    </source>
</reference>